<gene>
    <name evidence="1" type="ORF">ACFQQG_02855</name>
</gene>
<organism evidence="1 2">
    <name type="scientific">Halovenus salina</name>
    <dbReference type="NCBI Taxonomy" id="1510225"/>
    <lineage>
        <taxon>Archaea</taxon>
        <taxon>Methanobacteriati</taxon>
        <taxon>Methanobacteriota</taxon>
        <taxon>Stenosarchaea group</taxon>
        <taxon>Halobacteria</taxon>
        <taxon>Halobacteriales</taxon>
        <taxon>Haloarculaceae</taxon>
        <taxon>Halovenus</taxon>
    </lineage>
</organism>
<proteinExistence type="predicted"/>
<dbReference type="AlphaFoldDB" id="A0ABD5VW56"/>
<sequence>MDPTVRCSTCNREWQLTYELEELHAGNRALEQFALDHHRHTGHYPDDVSPWTADCQACPAEELYLEQRPAKRFGRTHARHTDHEVVVMGPDDQRVVIQGFEATRTEP</sequence>
<dbReference type="RefSeq" id="WP_368409562.1">
    <property type="nucleotide sequence ID" value="NZ_CP112972.1"/>
</dbReference>
<reference evidence="1 2" key="1">
    <citation type="journal article" date="2019" name="Int. J. Syst. Evol. Microbiol.">
        <title>The Global Catalogue of Microorganisms (GCM) 10K type strain sequencing project: providing services to taxonomists for standard genome sequencing and annotation.</title>
        <authorList>
            <consortium name="The Broad Institute Genomics Platform"/>
            <consortium name="The Broad Institute Genome Sequencing Center for Infectious Disease"/>
            <person name="Wu L."/>
            <person name="Ma J."/>
        </authorList>
    </citation>
    <scope>NUCLEOTIDE SEQUENCE [LARGE SCALE GENOMIC DNA]</scope>
    <source>
        <strain evidence="1 2">JCM 30072</strain>
    </source>
</reference>
<dbReference type="InterPro" id="IPR058375">
    <property type="entry name" value="DUF8062"/>
</dbReference>
<protein>
    <submittedName>
        <fullName evidence="1">Uncharacterized protein</fullName>
    </submittedName>
</protein>
<dbReference type="Pfam" id="PF26258">
    <property type="entry name" value="DUF8062"/>
    <property type="match status" value="1"/>
</dbReference>
<dbReference type="Proteomes" id="UP001596445">
    <property type="component" value="Unassembled WGS sequence"/>
</dbReference>
<dbReference type="GeneID" id="76629150"/>
<evidence type="ECO:0000313" key="2">
    <source>
        <dbReference type="Proteomes" id="UP001596445"/>
    </source>
</evidence>
<accession>A0ABD5VW56</accession>
<comment type="caution">
    <text evidence="1">The sequence shown here is derived from an EMBL/GenBank/DDBJ whole genome shotgun (WGS) entry which is preliminary data.</text>
</comment>
<evidence type="ECO:0000313" key="1">
    <source>
        <dbReference type="EMBL" id="MFC7057310.1"/>
    </source>
</evidence>
<keyword evidence="2" id="KW-1185">Reference proteome</keyword>
<name>A0ABD5VW56_9EURY</name>
<dbReference type="EMBL" id="JBHSZI010000001">
    <property type="protein sequence ID" value="MFC7057310.1"/>
    <property type="molecule type" value="Genomic_DNA"/>
</dbReference>